<evidence type="ECO:0000313" key="1">
    <source>
        <dbReference type="EMBL" id="KOF87642.1"/>
    </source>
</evidence>
<dbReference type="GO" id="GO:0006260">
    <property type="term" value="P:DNA replication"/>
    <property type="evidence" value="ECO:0007669"/>
    <property type="project" value="TreeGrafter"/>
</dbReference>
<dbReference type="CDD" id="cd18809">
    <property type="entry name" value="SF1_C_RecD"/>
    <property type="match status" value="1"/>
</dbReference>
<dbReference type="InterPro" id="IPR027417">
    <property type="entry name" value="P-loop_NTPase"/>
</dbReference>
<protein>
    <recommendedName>
        <fullName evidence="2">ATP-dependent DNA helicase</fullName>
    </recommendedName>
</protein>
<dbReference type="PANTHER" id="PTHR23274">
    <property type="entry name" value="DNA HELICASE-RELATED"/>
    <property type="match status" value="1"/>
</dbReference>
<dbReference type="EMBL" id="KQ418364">
    <property type="protein sequence ID" value="KOF87642.1"/>
    <property type="molecule type" value="Genomic_DNA"/>
</dbReference>
<gene>
    <name evidence="1" type="ORF">OCBIM_22016527mg</name>
</gene>
<proteinExistence type="predicted"/>
<dbReference type="GO" id="GO:0005657">
    <property type="term" value="C:replication fork"/>
    <property type="evidence" value="ECO:0007669"/>
    <property type="project" value="TreeGrafter"/>
</dbReference>
<dbReference type="SUPFAM" id="SSF52540">
    <property type="entry name" value="P-loop containing nucleoside triphosphate hydrolases"/>
    <property type="match status" value="1"/>
</dbReference>
<dbReference type="PANTHER" id="PTHR23274:SF51">
    <property type="entry name" value="OS03G0423850 PROTEIN"/>
    <property type="match status" value="1"/>
</dbReference>
<name>A0A0L8HEM5_OCTBM</name>
<reference evidence="1" key="1">
    <citation type="submission" date="2015-07" db="EMBL/GenBank/DDBJ databases">
        <title>MeaNS - Measles Nucleotide Surveillance Program.</title>
        <authorList>
            <person name="Tran T."/>
            <person name="Druce J."/>
        </authorList>
    </citation>
    <scope>NUCLEOTIDE SEQUENCE</scope>
    <source>
        <strain evidence="1">UCB-OBI-ISO-001</strain>
        <tissue evidence="1">Gonad</tissue>
    </source>
</reference>
<dbReference type="AlphaFoldDB" id="A0A0L8HEM5"/>
<sequence length="107" mass="11788">MLIRNLNPPRLCNVCLAITKLLPNVIEATITTICGKGQDVFIPRIPLVPLVADLPFTFHRVQFPIRLSYAMSINKSQGQSLSVVGLYLTEPCFSHGQLYVGCSRVGC</sequence>
<accession>A0A0L8HEM5</accession>
<organism evidence="1">
    <name type="scientific">Octopus bimaculoides</name>
    <name type="common">California two-spotted octopus</name>
    <dbReference type="NCBI Taxonomy" id="37653"/>
    <lineage>
        <taxon>Eukaryota</taxon>
        <taxon>Metazoa</taxon>
        <taxon>Spiralia</taxon>
        <taxon>Lophotrochozoa</taxon>
        <taxon>Mollusca</taxon>
        <taxon>Cephalopoda</taxon>
        <taxon>Coleoidea</taxon>
        <taxon>Octopodiformes</taxon>
        <taxon>Octopoda</taxon>
        <taxon>Incirrata</taxon>
        <taxon>Octopodidae</taxon>
        <taxon>Octopus</taxon>
    </lineage>
</organism>
<evidence type="ECO:0008006" key="2">
    <source>
        <dbReference type="Google" id="ProtNLM"/>
    </source>
</evidence>